<evidence type="ECO:0000313" key="2">
    <source>
        <dbReference type="Proteomes" id="UP000297385"/>
    </source>
</evidence>
<dbReference type="GeneID" id="97308109"/>
<dbReference type="EMBL" id="SNVI01000001">
    <property type="protein sequence ID" value="TFE46622.1"/>
    <property type="molecule type" value="Genomic_DNA"/>
</dbReference>
<dbReference type="Proteomes" id="UP000297385">
    <property type="component" value="Unassembled WGS sequence"/>
</dbReference>
<dbReference type="RefSeq" id="WP_134458058.1">
    <property type="nucleotide sequence ID" value="NZ_JBHMFL010000014.1"/>
</dbReference>
<sequence length="72" mass="7721">MTVSLYTDCGHNTAALDMTVIRIDQLRALAGLLSLKDVAEEFAGLPLQGQASIFDLFEDGLGGVRAVLARDR</sequence>
<reference evidence="1 2" key="1">
    <citation type="submission" date="2019-03" db="EMBL/GenBank/DDBJ databases">
        <title>Complete Genome Sequence of Paraburkholderia dipogonis ICMP 19430T, a Nitrogen-fixing Symbiont of the South African Invasive Legume Dipogon lignosus in New Zealand.</title>
        <authorList>
            <person name="De Meyer S.E."/>
        </authorList>
    </citation>
    <scope>NUCLEOTIDE SEQUENCE [LARGE SCALE GENOMIC DNA]</scope>
    <source>
        <strain evidence="1 2">ICMP 19430</strain>
    </source>
</reference>
<evidence type="ECO:0000313" key="1">
    <source>
        <dbReference type="EMBL" id="TFE46622.1"/>
    </source>
</evidence>
<gene>
    <name evidence="1" type="ORF">E2553_17200</name>
</gene>
<name>A0A4Y8NAA3_9BURK</name>
<dbReference type="AlphaFoldDB" id="A0A4Y8NAA3"/>
<comment type="caution">
    <text evidence="1">The sequence shown here is derived from an EMBL/GenBank/DDBJ whole genome shotgun (WGS) entry which is preliminary data.</text>
</comment>
<proteinExistence type="predicted"/>
<organism evidence="1 2">
    <name type="scientific">Paraburkholderia dipogonis</name>
    <dbReference type="NCBI Taxonomy" id="1211383"/>
    <lineage>
        <taxon>Bacteria</taxon>
        <taxon>Pseudomonadati</taxon>
        <taxon>Pseudomonadota</taxon>
        <taxon>Betaproteobacteria</taxon>
        <taxon>Burkholderiales</taxon>
        <taxon>Burkholderiaceae</taxon>
        <taxon>Paraburkholderia</taxon>
    </lineage>
</organism>
<protein>
    <submittedName>
        <fullName evidence="1">Uncharacterized protein</fullName>
    </submittedName>
</protein>
<accession>A0A4Y8NAA3</accession>